<evidence type="ECO:0000256" key="2">
    <source>
        <dbReference type="ARBA" id="ARBA00022692"/>
    </source>
</evidence>
<dbReference type="RefSeq" id="WP_135029126.1">
    <property type="nucleotide sequence ID" value="NZ_BMLA01000002.1"/>
</dbReference>
<reference evidence="5 6" key="1">
    <citation type="submission" date="2020-08" db="EMBL/GenBank/DDBJ databases">
        <title>Sequencing the genomes of 1000 actinobacteria strains.</title>
        <authorList>
            <person name="Klenk H.-P."/>
        </authorList>
    </citation>
    <scope>NUCLEOTIDE SEQUENCE [LARGE SCALE GENOMIC DNA]</scope>
    <source>
        <strain evidence="5 6">DSM 19079</strain>
    </source>
</reference>
<organism evidence="5 6">
    <name type="scientific">Micrococcus flavus</name>
    <dbReference type="NCBI Taxonomy" id="384602"/>
    <lineage>
        <taxon>Bacteria</taxon>
        <taxon>Bacillati</taxon>
        <taxon>Actinomycetota</taxon>
        <taxon>Actinomycetes</taxon>
        <taxon>Micrococcales</taxon>
        <taxon>Micrococcaceae</taxon>
        <taxon>Micrococcus</taxon>
    </lineage>
</organism>
<evidence type="ECO:0000256" key="3">
    <source>
        <dbReference type="ARBA" id="ARBA00022989"/>
    </source>
</evidence>
<evidence type="ECO:0000256" key="1">
    <source>
        <dbReference type="ARBA" id="ARBA00004141"/>
    </source>
</evidence>
<dbReference type="Pfam" id="PF07690">
    <property type="entry name" value="MFS_1"/>
    <property type="match status" value="1"/>
</dbReference>
<name>A0A4Y8X4W1_9MICC</name>
<evidence type="ECO:0000313" key="6">
    <source>
        <dbReference type="Proteomes" id="UP000560081"/>
    </source>
</evidence>
<keyword evidence="3" id="KW-1133">Transmembrane helix</keyword>
<dbReference type="AlphaFoldDB" id="A0A4Y8X4W1"/>
<dbReference type="GO" id="GO:0016020">
    <property type="term" value="C:membrane"/>
    <property type="evidence" value="ECO:0007669"/>
    <property type="project" value="UniProtKB-SubCell"/>
</dbReference>
<dbReference type="Gene3D" id="1.20.1250.20">
    <property type="entry name" value="MFS general substrate transporter like domains"/>
    <property type="match status" value="2"/>
</dbReference>
<proteinExistence type="predicted"/>
<dbReference type="InterPro" id="IPR011701">
    <property type="entry name" value="MFS"/>
</dbReference>
<evidence type="ECO:0000313" key="5">
    <source>
        <dbReference type="EMBL" id="MBB4883230.1"/>
    </source>
</evidence>
<keyword evidence="6" id="KW-1185">Reference proteome</keyword>
<comment type="subcellular location">
    <subcellularLocation>
        <location evidence="1">Membrane</location>
        <topology evidence="1">Multi-pass membrane protein</topology>
    </subcellularLocation>
</comment>
<dbReference type="InterPro" id="IPR036259">
    <property type="entry name" value="MFS_trans_sf"/>
</dbReference>
<keyword evidence="2" id="KW-0812">Transmembrane</keyword>
<dbReference type="GO" id="GO:0022857">
    <property type="term" value="F:transmembrane transporter activity"/>
    <property type="evidence" value="ECO:0007669"/>
    <property type="project" value="InterPro"/>
</dbReference>
<dbReference type="SUPFAM" id="SSF103473">
    <property type="entry name" value="MFS general substrate transporter"/>
    <property type="match status" value="1"/>
</dbReference>
<comment type="caution">
    <text evidence="5">The sequence shown here is derived from an EMBL/GenBank/DDBJ whole genome shotgun (WGS) entry which is preliminary data.</text>
</comment>
<dbReference type="Proteomes" id="UP000560081">
    <property type="component" value="Unassembled WGS sequence"/>
</dbReference>
<dbReference type="OrthoDB" id="151222at2"/>
<dbReference type="PANTHER" id="PTHR23514:SF13">
    <property type="entry name" value="INNER MEMBRANE PROTEIN YBJJ"/>
    <property type="match status" value="1"/>
</dbReference>
<evidence type="ECO:0000256" key="4">
    <source>
        <dbReference type="ARBA" id="ARBA00023136"/>
    </source>
</evidence>
<sequence>MPSPPATAGVNRARWAATAAFFTNGALLGALIPHYPGAKAAFGLDSGAFGLLVITLALGAAAAGSTPAPLLRRCGSRRVVLLGSLLVAALALIAGLVIDVAAAARADGDMGVTGSAWPGAVWLFAACLFVAGAADAAVDTAQNAQGLRVQSLLGRPVLTSMHAGWSLGAAAGAGLGALSIALGLPVAVHLGLNGLACAVILALAVGRFVPDDVGPHPTSDSASPSGTPAADASAFPTTGLRAAGAPLLLVSVIAMGGFAVEEFGNSWTSLYLQSERGLDAALAGLGAATLLLAQFAGRVGGDAVLHALGRRRTLTASLAVVVVGLVLALGAPATPLVSAGLALAGVGCAVVVPTAYALGDEIPGLPRQTGLAVVSWLMRLASIGLSPLVGLLAVGLPLTAALAAFPALAALGLVCSLLIERPARPRTGAPTPAAR</sequence>
<keyword evidence="4" id="KW-0472">Membrane</keyword>
<accession>A0A4Y8X4W1</accession>
<dbReference type="PANTHER" id="PTHR23514">
    <property type="entry name" value="BYPASS OF STOP CODON PROTEIN 6"/>
    <property type="match status" value="1"/>
</dbReference>
<dbReference type="InterPro" id="IPR051788">
    <property type="entry name" value="MFS_Transporter"/>
</dbReference>
<dbReference type="EMBL" id="JACHMC010000001">
    <property type="protein sequence ID" value="MBB4883230.1"/>
    <property type="molecule type" value="Genomic_DNA"/>
</dbReference>
<gene>
    <name evidence="5" type="ORF">BJ976_001581</name>
</gene>
<protein>
    <submittedName>
        <fullName evidence="5">MFS family permease</fullName>
    </submittedName>
</protein>